<protein>
    <recommendedName>
        <fullName evidence="3">Arginine deiminase</fullName>
        <shortName evidence="3">ADI</shortName>
        <ecNumber evidence="3">3.5.3.6</ecNumber>
    </recommendedName>
    <alternativeName>
        <fullName evidence="3">Arginine dihydrolase</fullName>
        <shortName evidence="3">AD</shortName>
    </alternativeName>
</protein>
<reference evidence="5 6" key="1">
    <citation type="submission" date="2015-01" db="EMBL/GenBank/DDBJ databases">
        <title>Enhanced salinomycin production by adjusting the supply of polyketide extender units in Streptomyce albus DSM 41398.</title>
        <authorList>
            <person name="Lu C."/>
        </authorList>
    </citation>
    <scope>NUCLEOTIDE SEQUENCE [LARGE SCALE GENOMIC DNA]</scope>
    <source>
        <strain evidence="6">ATCC 21838 / DSM 41398 / FERM P-419 / JCM 4703 / NBRC 107858</strain>
    </source>
</reference>
<dbReference type="PANTHER" id="PTHR47271:SF2">
    <property type="entry name" value="ARGININE DEIMINASE"/>
    <property type="match status" value="1"/>
</dbReference>
<evidence type="ECO:0000313" key="6">
    <source>
        <dbReference type="Proteomes" id="UP000031523"/>
    </source>
</evidence>
<dbReference type="NCBIfam" id="NF002381">
    <property type="entry name" value="PRK01388.1"/>
    <property type="match status" value="1"/>
</dbReference>
<dbReference type="Proteomes" id="UP000031523">
    <property type="component" value="Chromosome"/>
</dbReference>
<dbReference type="EMBL" id="CP010519">
    <property type="protein sequence ID" value="AJE81250.1"/>
    <property type="molecule type" value="Genomic_DNA"/>
</dbReference>
<evidence type="ECO:0000313" key="5">
    <source>
        <dbReference type="EMBL" id="AJE81250.1"/>
    </source>
</evidence>
<keyword evidence="3" id="KW-0056">Arginine metabolism</keyword>
<dbReference type="Pfam" id="PF02274">
    <property type="entry name" value="ADI"/>
    <property type="match status" value="1"/>
</dbReference>
<keyword evidence="2 3" id="KW-0378">Hydrolase</keyword>
<comment type="subcellular location">
    <subcellularLocation>
        <location evidence="3">Cytoplasm</location>
    </subcellularLocation>
</comment>
<dbReference type="PIRSF" id="PIRSF006356">
    <property type="entry name" value="Arg_deiminase"/>
    <property type="match status" value="1"/>
</dbReference>
<dbReference type="Gene3D" id="3.75.10.10">
    <property type="entry name" value="L-arginine/glycine Amidinotransferase, Chain A"/>
    <property type="match status" value="1"/>
</dbReference>
<evidence type="ECO:0000256" key="2">
    <source>
        <dbReference type="ARBA" id="ARBA00022801"/>
    </source>
</evidence>
<dbReference type="GO" id="GO:0005737">
    <property type="term" value="C:cytoplasm"/>
    <property type="evidence" value="ECO:0007669"/>
    <property type="project" value="UniProtKB-SubCell"/>
</dbReference>
<dbReference type="SUPFAM" id="SSF55909">
    <property type="entry name" value="Pentein"/>
    <property type="match status" value="1"/>
</dbReference>
<evidence type="ECO:0000256" key="1">
    <source>
        <dbReference type="ARBA" id="ARBA00010206"/>
    </source>
</evidence>
<dbReference type="PANTHER" id="PTHR47271">
    <property type="entry name" value="ARGININE DEIMINASE"/>
    <property type="match status" value="1"/>
</dbReference>
<feature type="active site" description="Amidino-cysteine intermediate" evidence="3 4">
    <location>
        <position position="436"/>
    </location>
</feature>
<proteinExistence type="inferred from homology"/>
<sequence>MRGPASYTLITETGIRPTTFRWKGPHRAPGRGNMDPMGYHVDSETGRLRRVILHRPDLELKRLTPSNKDALLFDDVLWVRRARQEHDGFADVLRDRGVTVHLFGDLLRETVALSKARSLVLDRVFDEKEYGPLATDHLRAAFETMSAAELTEVLIGGMTKREFLEQHPEPTSVRFHAMELDDFLLGPLPNHLFTRDTSAWVYDGVSINAMRWPARQRETVHFEAIYRHHPLFAAESAGPFYTWSEGQADYPSTIEGGDVLVIGNGAVLIGMSERTTPQAVEMLAHKLFAAGSARTIVALDMPKRRAFMHLDTVMTMVDADTFTQYAGLGMLRSYSIEPGVDAKELKVTDHPPEHMHRAIAAALGLNEIRVLTAIQDVHAAEREQWDDGCNVLAVEPGVVVAYERNATTNTHLRKQGIEVIEIPGSELGRGRGGPRCMSCPVERDAVS</sequence>
<evidence type="ECO:0000256" key="4">
    <source>
        <dbReference type="PIRSR" id="PIRSR006356-1"/>
    </source>
</evidence>
<dbReference type="Gene3D" id="1.10.3930.10">
    <property type="entry name" value="Arginine deiminase"/>
    <property type="match status" value="1"/>
</dbReference>
<dbReference type="InterPro" id="IPR003876">
    <property type="entry name" value="Arg_deiminase"/>
</dbReference>
<comment type="similarity">
    <text evidence="1 3">Belongs to the arginine deiminase family.</text>
</comment>
<dbReference type="GO" id="GO:0019546">
    <property type="term" value="P:L-arginine deiminase pathway"/>
    <property type="evidence" value="ECO:0007669"/>
    <property type="project" value="TreeGrafter"/>
</dbReference>
<dbReference type="AlphaFoldDB" id="A0A0B5EPR1"/>
<dbReference type="KEGG" id="sals:SLNWT_0874"/>
<evidence type="ECO:0000256" key="3">
    <source>
        <dbReference type="HAMAP-Rule" id="MF_00242"/>
    </source>
</evidence>
<keyword evidence="6" id="KW-1185">Reference proteome</keyword>
<dbReference type="EC" id="3.5.3.6" evidence="3"/>
<dbReference type="PRINTS" id="PR01466">
    <property type="entry name" value="ARGDEIMINASE"/>
</dbReference>
<name>A0A0B5EPR1_STRA4</name>
<gene>
    <name evidence="3" type="primary">arcA</name>
    <name evidence="5" type="ORF">SLNWT_0874</name>
</gene>
<keyword evidence="3" id="KW-0963">Cytoplasm</keyword>
<comment type="pathway">
    <text evidence="3">Amino-acid degradation; L-arginine degradation via ADI pathway; carbamoyl phosphate from L-arginine: step 1/2.</text>
</comment>
<dbReference type="STRING" id="1888.Salbus254_1048"/>
<accession>A0A0B5EPR1</accession>
<organism evidence="5 6">
    <name type="scientific">Streptomyces albus (strain ATCC 21838 / DSM 41398 / FERM P-419 / JCM 4703 / NBRC 107858)</name>
    <dbReference type="NCBI Taxonomy" id="1081613"/>
    <lineage>
        <taxon>Bacteria</taxon>
        <taxon>Bacillati</taxon>
        <taxon>Actinomycetota</taxon>
        <taxon>Actinomycetes</taxon>
        <taxon>Kitasatosporales</taxon>
        <taxon>Streptomycetaceae</taxon>
        <taxon>Streptomyces</taxon>
    </lineage>
</organism>
<comment type="catalytic activity">
    <reaction evidence="3">
        <text>L-arginine + H2O = L-citrulline + NH4(+)</text>
        <dbReference type="Rhea" id="RHEA:19597"/>
        <dbReference type="ChEBI" id="CHEBI:15377"/>
        <dbReference type="ChEBI" id="CHEBI:28938"/>
        <dbReference type="ChEBI" id="CHEBI:32682"/>
        <dbReference type="ChEBI" id="CHEBI:57743"/>
        <dbReference type="EC" id="3.5.3.6"/>
    </reaction>
</comment>
<dbReference type="HAMAP" id="MF_00242">
    <property type="entry name" value="Arg_deiminase"/>
    <property type="match status" value="1"/>
</dbReference>
<dbReference type="GO" id="GO:0016990">
    <property type="term" value="F:arginine deiminase activity"/>
    <property type="evidence" value="ECO:0007669"/>
    <property type="project" value="UniProtKB-UniRule"/>
</dbReference>
<dbReference type="UniPathway" id="UPA00254">
    <property type="reaction ID" value="UER00364"/>
</dbReference>